<proteinExistence type="predicted"/>
<name>A0A0F9TVC3_9ZZZZ</name>
<gene>
    <name evidence="1" type="ORF">LCGC14_0606030</name>
</gene>
<dbReference type="EMBL" id="LAZR01000989">
    <property type="protein sequence ID" value="KKN53091.1"/>
    <property type="molecule type" value="Genomic_DNA"/>
</dbReference>
<evidence type="ECO:0000313" key="1">
    <source>
        <dbReference type="EMBL" id="KKN53091.1"/>
    </source>
</evidence>
<accession>A0A0F9TVC3</accession>
<sequence>MSASLVNTEMAAAATAIGTGDYATAKTHALKALAYLVAIPDGGFRQGATVEYDRGAIKDLIAQCDQQLSAGTGIQRTKIQWAGPSAAL</sequence>
<organism evidence="1">
    <name type="scientific">marine sediment metagenome</name>
    <dbReference type="NCBI Taxonomy" id="412755"/>
    <lineage>
        <taxon>unclassified sequences</taxon>
        <taxon>metagenomes</taxon>
        <taxon>ecological metagenomes</taxon>
    </lineage>
</organism>
<comment type="caution">
    <text evidence="1">The sequence shown here is derived from an EMBL/GenBank/DDBJ whole genome shotgun (WGS) entry which is preliminary data.</text>
</comment>
<protein>
    <submittedName>
        <fullName evidence="1">Uncharacterized protein</fullName>
    </submittedName>
</protein>
<dbReference type="AlphaFoldDB" id="A0A0F9TVC3"/>
<reference evidence="1" key="1">
    <citation type="journal article" date="2015" name="Nature">
        <title>Complex archaea that bridge the gap between prokaryotes and eukaryotes.</title>
        <authorList>
            <person name="Spang A."/>
            <person name="Saw J.H."/>
            <person name="Jorgensen S.L."/>
            <person name="Zaremba-Niedzwiedzka K."/>
            <person name="Martijn J."/>
            <person name="Lind A.E."/>
            <person name="van Eijk R."/>
            <person name="Schleper C."/>
            <person name="Guy L."/>
            <person name="Ettema T.J."/>
        </authorList>
    </citation>
    <scope>NUCLEOTIDE SEQUENCE</scope>
</reference>